<dbReference type="PANTHER" id="PTHR11773:SF1">
    <property type="entry name" value="GLYCINE DEHYDROGENASE (DECARBOXYLATING), MITOCHONDRIAL"/>
    <property type="match status" value="1"/>
</dbReference>
<name>C6SFZ1_NEIME</name>
<gene>
    <name evidence="2" type="primary">gcvP3</name>
    <name evidence="2" type="ORF">NME_2211</name>
</gene>
<dbReference type="GO" id="GO:0016594">
    <property type="term" value="F:glycine binding"/>
    <property type="evidence" value="ECO:0007669"/>
    <property type="project" value="TreeGrafter"/>
</dbReference>
<accession>C6SFZ1</accession>
<sequence length="79" mass="9188">MQKVIDGEWPKDDNPLVNAPHTAADITGNWAHPYSREEAVFPLPFVREHKFWPFVNRVDDVYGDRNLVCSCPPMENYED</sequence>
<organism evidence="2">
    <name type="scientific">Neisseria meningitidis alpha153</name>
    <dbReference type="NCBI Taxonomy" id="663926"/>
    <lineage>
        <taxon>Bacteria</taxon>
        <taxon>Pseudomonadati</taxon>
        <taxon>Pseudomonadota</taxon>
        <taxon>Betaproteobacteria</taxon>
        <taxon>Neisseriales</taxon>
        <taxon>Neisseriaceae</taxon>
        <taxon>Neisseria</taxon>
    </lineage>
</organism>
<dbReference type="GO" id="GO:0005960">
    <property type="term" value="C:glycine cleavage complex"/>
    <property type="evidence" value="ECO:0007669"/>
    <property type="project" value="TreeGrafter"/>
</dbReference>
<proteinExistence type="predicted"/>
<dbReference type="GO" id="GO:0030170">
    <property type="term" value="F:pyridoxal phosphate binding"/>
    <property type="evidence" value="ECO:0007669"/>
    <property type="project" value="TreeGrafter"/>
</dbReference>
<protein>
    <submittedName>
        <fullName evidence="2">Glycine dehydrogenase</fullName>
        <ecNumber evidence="2">1.4.4.2</ecNumber>
    </submittedName>
</protein>
<reference evidence="2" key="1">
    <citation type="journal article" date="2008" name="Proc. Natl. Acad. Sci. U.S.A.">
        <title>Whole-genome comparison of disease and carriage strains provides insights into virulence evolution in Neisseria meningitidis.</title>
        <authorList>
            <person name="Schoen C."/>
            <person name="Blom J."/>
            <person name="Claus H."/>
            <person name="Schramm-Glueck A."/>
            <person name="Brandt P."/>
            <person name="Mueller T."/>
            <person name="Goesmann A."/>
            <person name="Joseph B."/>
            <person name="Konietzny S."/>
            <person name="Kurzai O."/>
            <person name="Schmitt C."/>
            <person name="Friedrich T."/>
            <person name="Linke B."/>
            <person name="Vogel U."/>
            <person name="Frosch M."/>
        </authorList>
    </citation>
    <scope>NUCLEOTIDE SEQUENCE</scope>
    <source>
        <strain evidence="2">Alpha153</strain>
    </source>
</reference>
<evidence type="ECO:0000313" key="2">
    <source>
        <dbReference type="EMBL" id="CBA09361.1"/>
    </source>
</evidence>
<feature type="compositionally biased region" description="Basic and acidic residues" evidence="1">
    <location>
        <begin position="1"/>
        <end position="14"/>
    </location>
</feature>
<dbReference type="PANTHER" id="PTHR11773">
    <property type="entry name" value="GLYCINE DEHYDROGENASE, DECARBOXYLATING"/>
    <property type="match status" value="1"/>
</dbReference>
<dbReference type="GO" id="GO:0004375">
    <property type="term" value="F:glycine dehydrogenase (decarboxylating) activity"/>
    <property type="evidence" value="ECO:0007669"/>
    <property type="project" value="UniProtKB-EC"/>
</dbReference>
<dbReference type="GO" id="GO:0019464">
    <property type="term" value="P:glycine decarboxylation via glycine cleavage system"/>
    <property type="evidence" value="ECO:0007669"/>
    <property type="project" value="TreeGrafter"/>
</dbReference>
<keyword evidence="2" id="KW-0560">Oxidoreductase</keyword>
<dbReference type="EC" id="1.4.4.2" evidence="2"/>
<dbReference type="InterPro" id="IPR020581">
    <property type="entry name" value="GDC_P"/>
</dbReference>
<dbReference type="AlphaFoldDB" id="C6SFZ1"/>
<evidence type="ECO:0000256" key="1">
    <source>
        <dbReference type="SAM" id="MobiDB-lite"/>
    </source>
</evidence>
<dbReference type="GO" id="GO:0005829">
    <property type="term" value="C:cytosol"/>
    <property type="evidence" value="ECO:0007669"/>
    <property type="project" value="TreeGrafter"/>
</dbReference>
<feature type="region of interest" description="Disordered" evidence="1">
    <location>
        <begin position="1"/>
        <end position="20"/>
    </location>
</feature>
<dbReference type="EMBL" id="AM889137">
    <property type="protein sequence ID" value="CBA09361.1"/>
    <property type="molecule type" value="Genomic_DNA"/>
</dbReference>